<evidence type="ECO:0000313" key="1">
    <source>
        <dbReference type="EMBL" id="CAG7976058.1"/>
    </source>
</evidence>
<dbReference type="Proteomes" id="UP001153618">
    <property type="component" value="Unassembled WGS sequence"/>
</dbReference>
<comment type="caution">
    <text evidence="1">The sequence shown here is derived from an EMBL/GenBank/DDBJ whole genome shotgun (WGS) entry which is preliminary data.</text>
</comment>
<reference evidence="1" key="1">
    <citation type="submission" date="2021-07" db="EMBL/GenBank/DDBJ databases">
        <authorList>
            <person name="Branca A.L. A."/>
        </authorList>
    </citation>
    <scope>NUCLEOTIDE SEQUENCE</scope>
</reference>
<organism evidence="1 2">
    <name type="scientific">Penicillium olsonii</name>
    <dbReference type="NCBI Taxonomy" id="99116"/>
    <lineage>
        <taxon>Eukaryota</taxon>
        <taxon>Fungi</taxon>
        <taxon>Dikarya</taxon>
        <taxon>Ascomycota</taxon>
        <taxon>Pezizomycotina</taxon>
        <taxon>Eurotiomycetes</taxon>
        <taxon>Eurotiomycetidae</taxon>
        <taxon>Eurotiales</taxon>
        <taxon>Aspergillaceae</taxon>
        <taxon>Penicillium</taxon>
    </lineage>
</organism>
<accession>A0A9W4MMM1</accession>
<gene>
    <name evidence="1" type="ORF">POLS_LOCUS1165</name>
</gene>
<evidence type="ECO:0000313" key="2">
    <source>
        <dbReference type="Proteomes" id="UP001153618"/>
    </source>
</evidence>
<proteinExistence type="predicted"/>
<sequence length="337" mass="38511">MEFNYDDQHIFSEFEDPERKRLIGKIHNIHPELAEVPRELLYPIWFADLKILKKLAATGEDANGAFDKLETSTGTLYNVPLICTANKSGPFMEILKNLKLQSRRRASFKCALTGAGILDTKTCYIIPSALQGKEDDSLEKEGVWGFLENFWGKEKVLDWKGLLLKNSAMGSRMELYTPFNVIDLDMYVQRLWAMALVALRPIAVNRDRTEMQIALHWLPLPTELGNIKRSDKVFILQNPYQDIKYRPVEIRADMMGPFILLEDGTLVRVSSGHILTVRTDDPDARPLPSFGLLELRWHLSRIVAFQGAGEDEESRALDVCKYDPESDSDTDRAMNEF</sequence>
<name>A0A9W4MMM1_PENOL</name>
<dbReference type="OrthoDB" id="5416097at2759"/>
<dbReference type="AlphaFoldDB" id="A0A9W4MMM1"/>
<dbReference type="EMBL" id="CAJVOS010000009">
    <property type="protein sequence ID" value="CAG7976058.1"/>
    <property type="molecule type" value="Genomic_DNA"/>
</dbReference>
<protein>
    <submittedName>
        <fullName evidence="1">Uncharacterized protein</fullName>
    </submittedName>
</protein>
<keyword evidence="2" id="KW-1185">Reference proteome</keyword>